<gene>
    <name evidence="2" type="ORF">B0T24DRAFT_626213</name>
</gene>
<evidence type="ECO:0000256" key="1">
    <source>
        <dbReference type="SAM" id="MobiDB-lite"/>
    </source>
</evidence>
<dbReference type="AlphaFoldDB" id="A0AAE0KDS1"/>
<proteinExistence type="predicted"/>
<reference evidence="2" key="2">
    <citation type="submission" date="2023-06" db="EMBL/GenBank/DDBJ databases">
        <authorList>
            <consortium name="Lawrence Berkeley National Laboratory"/>
            <person name="Haridas S."/>
            <person name="Hensen N."/>
            <person name="Bonometti L."/>
            <person name="Westerberg I."/>
            <person name="Brannstrom I.O."/>
            <person name="Guillou S."/>
            <person name="Cros-Aarteil S."/>
            <person name="Calhoun S."/>
            <person name="Kuo A."/>
            <person name="Mondo S."/>
            <person name="Pangilinan J."/>
            <person name="Riley R."/>
            <person name="Labutti K."/>
            <person name="Andreopoulos B."/>
            <person name="Lipzen A."/>
            <person name="Chen C."/>
            <person name="Yanf M."/>
            <person name="Daum C."/>
            <person name="Ng V."/>
            <person name="Clum A."/>
            <person name="Steindorff A."/>
            <person name="Ohm R."/>
            <person name="Martin F."/>
            <person name="Silar P."/>
            <person name="Natvig D."/>
            <person name="Lalanne C."/>
            <person name="Gautier V."/>
            <person name="Ament-Velasquez S.L."/>
            <person name="Kruys A."/>
            <person name="Hutchinson M.I."/>
            <person name="Powell A.J."/>
            <person name="Barry K."/>
            <person name="Miller A.N."/>
            <person name="Grigoriev I.V."/>
            <person name="Debuchy R."/>
            <person name="Gladieux P."/>
            <person name="Thoren M.H."/>
            <person name="Johannesson H."/>
        </authorList>
    </citation>
    <scope>NUCLEOTIDE SEQUENCE</scope>
    <source>
        <strain evidence="2">CBS 958.72</strain>
    </source>
</reference>
<comment type="caution">
    <text evidence="2">The sequence shown here is derived from an EMBL/GenBank/DDBJ whole genome shotgun (WGS) entry which is preliminary data.</text>
</comment>
<protein>
    <submittedName>
        <fullName evidence="2">Uncharacterized protein</fullName>
    </submittedName>
</protein>
<name>A0AAE0KDS1_9PEZI</name>
<organism evidence="2 3">
    <name type="scientific">Lasiosphaeria ovina</name>
    <dbReference type="NCBI Taxonomy" id="92902"/>
    <lineage>
        <taxon>Eukaryota</taxon>
        <taxon>Fungi</taxon>
        <taxon>Dikarya</taxon>
        <taxon>Ascomycota</taxon>
        <taxon>Pezizomycotina</taxon>
        <taxon>Sordariomycetes</taxon>
        <taxon>Sordariomycetidae</taxon>
        <taxon>Sordariales</taxon>
        <taxon>Lasiosphaeriaceae</taxon>
        <taxon>Lasiosphaeria</taxon>
    </lineage>
</organism>
<reference evidence="2" key="1">
    <citation type="journal article" date="2023" name="Mol. Phylogenet. Evol.">
        <title>Genome-scale phylogeny and comparative genomics of the fungal order Sordariales.</title>
        <authorList>
            <person name="Hensen N."/>
            <person name="Bonometti L."/>
            <person name="Westerberg I."/>
            <person name="Brannstrom I.O."/>
            <person name="Guillou S."/>
            <person name="Cros-Aarteil S."/>
            <person name="Calhoun S."/>
            <person name="Haridas S."/>
            <person name="Kuo A."/>
            <person name="Mondo S."/>
            <person name="Pangilinan J."/>
            <person name="Riley R."/>
            <person name="LaButti K."/>
            <person name="Andreopoulos B."/>
            <person name="Lipzen A."/>
            <person name="Chen C."/>
            <person name="Yan M."/>
            <person name="Daum C."/>
            <person name="Ng V."/>
            <person name="Clum A."/>
            <person name="Steindorff A."/>
            <person name="Ohm R.A."/>
            <person name="Martin F."/>
            <person name="Silar P."/>
            <person name="Natvig D.O."/>
            <person name="Lalanne C."/>
            <person name="Gautier V."/>
            <person name="Ament-Velasquez S.L."/>
            <person name="Kruys A."/>
            <person name="Hutchinson M.I."/>
            <person name="Powell A.J."/>
            <person name="Barry K."/>
            <person name="Miller A.N."/>
            <person name="Grigoriev I.V."/>
            <person name="Debuchy R."/>
            <person name="Gladieux P."/>
            <person name="Hiltunen Thoren M."/>
            <person name="Johannesson H."/>
        </authorList>
    </citation>
    <scope>NUCLEOTIDE SEQUENCE</scope>
    <source>
        <strain evidence="2">CBS 958.72</strain>
    </source>
</reference>
<feature type="region of interest" description="Disordered" evidence="1">
    <location>
        <begin position="82"/>
        <end position="114"/>
    </location>
</feature>
<sequence length="199" mass="21896">MLPVPRSGPPMLPVLSPPDLGCLMLPALRLGPLMLPAPPAGPPMPPLPWMLMRQDDDLEPVTWASASASAFPWARPAGYHHHAPPPAASYHHDSPPPAAGNHHHTPPSTTGHTAVRPYVIGHAPHRSRPRRVQKVRRTHKVWPSDVKLVILQNLYECVDIGFRTQAKFSDAAYRITAKAIARDTKIEITYGEVESLMET</sequence>
<evidence type="ECO:0000313" key="2">
    <source>
        <dbReference type="EMBL" id="KAK3374347.1"/>
    </source>
</evidence>
<accession>A0AAE0KDS1</accession>
<dbReference type="EMBL" id="JAULSN010000004">
    <property type="protein sequence ID" value="KAK3374347.1"/>
    <property type="molecule type" value="Genomic_DNA"/>
</dbReference>
<evidence type="ECO:0000313" key="3">
    <source>
        <dbReference type="Proteomes" id="UP001287356"/>
    </source>
</evidence>
<keyword evidence="3" id="KW-1185">Reference proteome</keyword>
<dbReference type="Proteomes" id="UP001287356">
    <property type="component" value="Unassembled WGS sequence"/>
</dbReference>